<evidence type="ECO:0008006" key="4">
    <source>
        <dbReference type="Google" id="ProtNLM"/>
    </source>
</evidence>
<protein>
    <recommendedName>
        <fullName evidence="4">Transmembrane protein</fullName>
    </recommendedName>
</protein>
<feature type="transmembrane region" description="Helical" evidence="1">
    <location>
        <begin position="14"/>
        <end position="31"/>
    </location>
</feature>
<dbReference type="GeneID" id="94430238"/>
<sequence>SIYRIVGGYIGRPFSFLLLLPLLYVTVGFSVDGQRRKRKKSFLSSQLQAFFFFLFFLFLLLFKMSHLL</sequence>
<dbReference type="Proteomes" id="UP000221165">
    <property type="component" value="Unassembled WGS sequence"/>
</dbReference>
<comment type="caution">
    <text evidence="2">The sequence shown here is derived from an EMBL/GenBank/DDBJ whole genome shotgun (WGS) entry which is preliminary data.</text>
</comment>
<name>A0A2C6KSC8_9APIC</name>
<feature type="non-terminal residue" evidence="2">
    <location>
        <position position="68"/>
    </location>
</feature>
<dbReference type="VEuPathDB" id="ToxoDB:CSUI_006876"/>
<keyword evidence="3" id="KW-1185">Reference proteome</keyword>
<keyword evidence="1" id="KW-0472">Membrane</keyword>
<feature type="transmembrane region" description="Helical" evidence="1">
    <location>
        <begin position="43"/>
        <end position="62"/>
    </location>
</feature>
<dbReference type="RefSeq" id="XP_067920997.1">
    <property type="nucleotide sequence ID" value="XM_068067027.1"/>
</dbReference>
<feature type="non-terminal residue" evidence="2">
    <location>
        <position position="1"/>
    </location>
</feature>
<keyword evidence="1" id="KW-0812">Transmembrane</keyword>
<evidence type="ECO:0000256" key="1">
    <source>
        <dbReference type="SAM" id="Phobius"/>
    </source>
</evidence>
<dbReference type="EMBL" id="MIGC01003532">
    <property type="protein sequence ID" value="PHJ19295.1"/>
    <property type="molecule type" value="Genomic_DNA"/>
</dbReference>
<dbReference type="AlphaFoldDB" id="A0A2C6KSC8"/>
<reference evidence="2 3" key="1">
    <citation type="journal article" date="2017" name="Int. J. Parasitol.">
        <title>The genome of the protozoan parasite Cystoisospora suis and a reverse vaccinology approach to identify vaccine candidates.</title>
        <authorList>
            <person name="Palmieri N."/>
            <person name="Shrestha A."/>
            <person name="Ruttkowski B."/>
            <person name="Beck T."/>
            <person name="Vogl C."/>
            <person name="Tomley F."/>
            <person name="Blake D.P."/>
            <person name="Joachim A."/>
        </authorList>
    </citation>
    <scope>NUCLEOTIDE SEQUENCE [LARGE SCALE GENOMIC DNA]</scope>
    <source>
        <strain evidence="2 3">Wien I</strain>
    </source>
</reference>
<evidence type="ECO:0000313" key="2">
    <source>
        <dbReference type="EMBL" id="PHJ19295.1"/>
    </source>
</evidence>
<proteinExistence type="predicted"/>
<accession>A0A2C6KSC8</accession>
<evidence type="ECO:0000313" key="3">
    <source>
        <dbReference type="Proteomes" id="UP000221165"/>
    </source>
</evidence>
<organism evidence="2 3">
    <name type="scientific">Cystoisospora suis</name>
    <dbReference type="NCBI Taxonomy" id="483139"/>
    <lineage>
        <taxon>Eukaryota</taxon>
        <taxon>Sar</taxon>
        <taxon>Alveolata</taxon>
        <taxon>Apicomplexa</taxon>
        <taxon>Conoidasida</taxon>
        <taxon>Coccidia</taxon>
        <taxon>Eucoccidiorida</taxon>
        <taxon>Eimeriorina</taxon>
        <taxon>Sarcocystidae</taxon>
        <taxon>Cystoisospora</taxon>
    </lineage>
</organism>
<gene>
    <name evidence="2" type="ORF">CSUI_006876</name>
</gene>
<keyword evidence="1" id="KW-1133">Transmembrane helix</keyword>